<dbReference type="InterPro" id="IPR051681">
    <property type="entry name" value="Ser/Thr_Kinases-Pseudokinases"/>
</dbReference>
<organism evidence="15">
    <name type="scientific">Rhizophora mucronata</name>
    <name type="common">Asiatic mangrove</name>
    <dbReference type="NCBI Taxonomy" id="61149"/>
    <lineage>
        <taxon>Eukaryota</taxon>
        <taxon>Viridiplantae</taxon>
        <taxon>Streptophyta</taxon>
        <taxon>Embryophyta</taxon>
        <taxon>Tracheophyta</taxon>
        <taxon>Spermatophyta</taxon>
        <taxon>Magnoliopsida</taxon>
        <taxon>eudicotyledons</taxon>
        <taxon>Gunneridae</taxon>
        <taxon>Pentapetalae</taxon>
        <taxon>rosids</taxon>
        <taxon>fabids</taxon>
        <taxon>Malpighiales</taxon>
        <taxon>Rhizophoraceae</taxon>
        <taxon>Rhizophora</taxon>
    </lineage>
</organism>
<evidence type="ECO:0000256" key="4">
    <source>
        <dbReference type="ARBA" id="ARBA00022527"/>
    </source>
</evidence>
<dbReference type="SUPFAM" id="SSF56112">
    <property type="entry name" value="Protein kinase-like (PK-like)"/>
    <property type="match status" value="1"/>
</dbReference>
<sequence length="400" mass="44594">MTVYAVDQHKEISSDLGEGKNVVASSKNSEDSVSPLVNGADMNIIHGMNMQVLKSSIPQLDIINSKHLVRGQIMPSPMLSTRHGHASPVSIFANPKHDRTDIMWSMEENKSVISNSSSELHLEDKDFDIQWSDLTLKEEIGAGSFGTVHRGYWHGSEVAVKILERDFYAEGFKEFLSEVAIMKRLRHPNIVLFMGAVTQPPHLSIVTEYLSGGSLHKLLRSPYAYLILDERLRLNMAYDVAKGMNHLHQLRPPIVHRDLKSPNLLVDSTYTVKVCDFGLSRSKVNAYLSSKTAAGTPEWMAPEVLRDEPSNEKSDVYSFGVILWELATLKQPWRNLSQAQVITAVAIQGRSLEIPSNVNPSVAALIQVCLAADPSERPSFSCITETLEKLIKCLYPQPHN</sequence>
<comment type="similarity">
    <text evidence="2">Belongs to the protein kinase superfamily. TKL Ser/Thr protein kinase family. RAF subfamily.</text>
</comment>
<evidence type="ECO:0000256" key="6">
    <source>
        <dbReference type="ARBA" id="ARBA00022741"/>
    </source>
</evidence>
<comment type="catalytic activity">
    <reaction evidence="11">
        <text>L-seryl-[protein] + ATP = O-phospho-L-seryl-[protein] + ADP + H(+)</text>
        <dbReference type="Rhea" id="RHEA:17989"/>
        <dbReference type="Rhea" id="RHEA-COMP:9863"/>
        <dbReference type="Rhea" id="RHEA-COMP:11604"/>
        <dbReference type="ChEBI" id="CHEBI:15378"/>
        <dbReference type="ChEBI" id="CHEBI:29999"/>
        <dbReference type="ChEBI" id="CHEBI:30616"/>
        <dbReference type="ChEBI" id="CHEBI:83421"/>
        <dbReference type="ChEBI" id="CHEBI:456216"/>
        <dbReference type="EC" id="2.7.11.1"/>
    </reaction>
</comment>
<evidence type="ECO:0000256" key="10">
    <source>
        <dbReference type="ARBA" id="ARBA00047899"/>
    </source>
</evidence>
<dbReference type="InterPro" id="IPR017441">
    <property type="entry name" value="Protein_kinase_ATP_BS"/>
</dbReference>
<dbReference type="PANTHER" id="PTHR44329:SF204">
    <property type="entry name" value="PROTEIN KINASE DOMAIN-CONTAINING PROTEIN"/>
    <property type="match status" value="1"/>
</dbReference>
<keyword evidence="6 12" id="KW-0547">Nucleotide-binding</keyword>
<dbReference type="InterPro" id="IPR001245">
    <property type="entry name" value="Ser-Thr/Tyr_kinase_cat_dom"/>
</dbReference>
<evidence type="ECO:0000256" key="13">
    <source>
        <dbReference type="RuleBase" id="RU000304"/>
    </source>
</evidence>
<evidence type="ECO:0000256" key="3">
    <source>
        <dbReference type="ARBA" id="ARBA00012513"/>
    </source>
</evidence>
<keyword evidence="4 13" id="KW-0723">Serine/threonine-protein kinase</keyword>
<dbReference type="Gene3D" id="3.30.200.20">
    <property type="entry name" value="Phosphorylase Kinase, domain 1"/>
    <property type="match status" value="1"/>
</dbReference>
<accession>A0A2P2L5W3</accession>
<dbReference type="EC" id="2.7.11.1" evidence="3"/>
<feature type="domain" description="Protein kinase" evidence="14">
    <location>
        <begin position="134"/>
        <end position="391"/>
    </location>
</feature>
<dbReference type="PROSITE" id="PS00108">
    <property type="entry name" value="PROTEIN_KINASE_ST"/>
    <property type="match status" value="1"/>
</dbReference>
<proteinExistence type="inferred from homology"/>
<dbReference type="InterPro" id="IPR000719">
    <property type="entry name" value="Prot_kinase_dom"/>
</dbReference>
<dbReference type="PROSITE" id="PS00107">
    <property type="entry name" value="PROTEIN_KINASE_ATP"/>
    <property type="match status" value="1"/>
</dbReference>
<evidence type="ECO:0000256" key="5">
    <source>
        <dbReference type="ARBA" id="ARBA00022679"/>
    </source>
</evidence>
<dbReference type="GO" id="GO:0004674">
    <property type="term" value="F:protein serine/threonine kinase activity"/>
    <property type="evidence" value="ECO:0007669"/>
    <property type="project" value="UniProtKB-KW"/>
</dbReference>
<evidence type="ECO:0000256" key="12">
    <source>
        <dbReference type="PROSITE-ProRule" id="PRU10141"/>
    </source>
</evidence>
<dbReference type="CDD" id="cd13999">
    <property type="entry name" value="STKc_MAP3K-like"/>
    <property type="match status" value="1"/>
</dbReference>
<dbReference type="Pfam" id="PF07714">
    <property type="entry name" value="PK_Tyr_Ser-Thr"/>
    <property type="match status" value="1"/>
</dbReference>
<keyword evidence="9" id="KW-0472">Membrane</keyword>
<feature type="binding site" evidence="12">
    <location>
        <position position="161"/>
    </location>
    <ligand>
        <name>ATP</name>
        <dbReference type="ChEBI" id="CHEBI:30616"/>
    </ligand>
</feature>
<dbReference type="SMART" id="SM00220">
    <property type="entry name" value="S_TKc"/>
    <property type="match status" value="1"/>
</dbReference>
<keyword evidence="7" id="KW-0418">Kinase</keyword>
<dbReference type="GO" id="GO:0016020">
    <property type="term" value="C:membrane"/>
    <property type="evidence" value="ECO:0007669"/>
    <property type="project" value="UniProtKB-SubCell"/>
</dbReference>
<evidence type="ECO:0000256" key="2">
    <source>
        <dbReference type="ARBA" id="ARBA00010507"/>
    </source>
</evidence>
<dbReference type="InterPro" id="IPR011009">
    <property type="entry name" value="Kinase-like_dom_sf"/>
</dbReference>
<dbReference type="Gene3D" id="1.10.510.10">
    <property type="entry name" value="Transferase(Phosphotransferase) domain 1"/>
    <property type="match status" value="1"/>
</dbReference>
<protein>
    <recommendedName>
        <fullName evidence="3">non-specific serine/threonine protein kinase</fullName>
        <ecNumber evidence="3">2.7.11.1</ecNumber>
    </recommendedName>
</protein>
<dbReference type="PANTHER" id="PTHR44329">
    <property type="entry name" value="SERINE/THREONINE-PROTEIN KINASE TNNI3K-RELATED"/>
    <property type="match status" value="1"/>
</dbReference>
<evidence type="ECO:0000256" key="11">
    <source>
        <dbReference type="ARBA" id="ARBA00048679"/>
    </source>
</evidence>
<evidence type="ECO:0000259" key="14">
    <source>
        <dbReference type="PROSITE" id="PS50011"/>
    </source>
</evidence>
<evidence type="ECO:0000313" key="15">
    <source>
        <dbReference type="EMBL" id="MBX13359.1"/>
    </source>
</evidence>
<dbReference type="PROSITE" id="PS50011">
    <property type="entry name" value="PROTEIN_KINASE_DOM"/>
    <property type="match status" value="1"/>
</dbReference>
<dbReference type="FunFam" id="1.10.510.10:FF:000476">
    <property type="entry name" value="PAS domain-containing protein tyrosine kinase family protein"/>
    <property type="match status" value="1"/>
</dbReference>
<keyword evidence="5" id="KW-0808">Transferase</keyword>
<evidence type="ECO:0000256" key="1">
    <source>
        <dbReference type="ARBA" id="ARBA00004370"/>
    </source>
</evidence>
<reference evidence="15" key="1">
    <citation type="submission" date="2018-02" db="EMBL/GenBank/DDBJ databases">
        <title>Rhizophora mucronata_Transcriptome.</title>
        <authorList>
            <person name="Meera S.P."/>
            <person name="Sreeshan A."/>
            <person name="Augustine A."/>
        </authorList>
    </citation>
    <scope>NUCLEOTIDE SEQUENCE</scope>
    <source>
        <tissue evidence="15">Leaf</tissue>
    </source>
</reference>
<dbReference type="PRINTS" id="PR00109">
    <property type="entry name" value="TYRKINASE"/>
</dbReference>
<dbReference type="EMBL" id="GGEC01032875">
    <property type="protein sequence ID" value="MBX13359.1"/>
    <property type="molecule type" value="Transcribed_RNA"/>
</dbReference>
<evidence type="ECO:0000256" key="7">
    <source>
        <dbReference type="ARBA" id="ARBA00022777"/>
    </source>
</evidence>
<evidence type="ECO:0000256" key="9">
    <source>
        <dbReference type="ARBA" id="ARBA00023136"/>
    </source>
</evidence>
<keyword evidence="8 12" id="KW-0067">ATP-binding</keyword>
<evidence type="ECO:0000256" key="8">
    <source>
        <dbReference type="ARBA" id="ARBA00022840"/>
    </source>
</evidence>
<dbReference type="InterPro" id="IPR008271">
    <property type="entry name" value="Ser/Thr_kinase_AS"/>
</dbReference>
<dbReference type="FunFam" id="3.30.200.20:FF:000060">
    <property type="entry name" value="Serine/threonine-protein kinase isoform 1"/>
    <property type="match status" value="1"/>
</dbReference>
<comment type="catalytic activity">
    <reaction evidence="10">
        <text>L-threonyl-[protein] + ATP = O-phospho-L-threonyl-[protein] + ADP + H(+)</text>
        <dbReference type="Rhea" id="RHEA:46608"/>
        <dbReference type="Rhea" id="RHEA-COMP:11060"/>
        <dbReference type="Rhea" id="RHEA-COMP:11605"/>
        <dbReference type="ChEBI" id="CHEBI:15378"/>
        <dbReference type="ChEBI" id="CHEBI:30013"/>
        <dbReference type="ChEBI" id="CHEBI:30616"/>
        <dbReference type="ChEBI" id="CHEBI:61977"/>
        <dbReference type="ChEBI" id="CHEBI:456216"/>
        <dbReference type="EC" id="2.7.11.1"/>
    </reaction>
</comment>
<name>A0A2P2L5W3_RHIMU</name>
<dbReference type="GO" id="GO:0005524">
    <property type="term" value="F:ATP binding"/>
    <property type="evidence" value="ECO:0007669"/>
    <property type="project" value="UniProtKB-UniRule"/>
</dbReference>
<comment type="subcellular location">
    <subcellularLocation>
        <location evidence="1">Membrane</location>
    </subcellularLocation>
</comment>
<dbReference type="AlphaFoldDB" id="A0A2P2L5W3"/>